<accession>A0AC61MVW4</accession>
<gene>
    <name evidence="1" type="ORF">JYE49_11855</name>
</gene>
<proteinExistence type="predicted"/>
<sequence length="169" mass="19242">MESTRVLIRRMEKGDEASFVSGIADRALRIAYGFPADMDDTVSAKIFERFSGLNNSYSLVEKKTGTVIGFLLEVEPELPENLRTGLPVKGRTLAYAVFPAYQRKGYMLEALQAVIPELFRSTGAEYVHCGHFEENVPSRELLRKLGFREYARHQNRDKLIIDEILRRGV</sequence>
<keyword evidence="2" id="KW-1185">Reference proteome</keyword>
<evidence type="ECO:0000313" key="2">
    <source>
        <dbReference type="Proteomes" id="UP000682782"/>
    </source>
</evidence>
<organism evidence="1 2">
    <name type="scientific">Aristaeella hokkaidonensis</name>
    <dbReference type="NCBI Taxonomy" id="3046382"/>
    <lineage>
        <taxon>Bacteria</taxon>
        <taxon>Bacillati</taxon>
        <taxon>Bacillota</taxon>
        <taxon>Clostridia</taxon>
        <taxon>Eubacteriales</taxon>
        <taxon>Aristaeellaceae</taxon>
        <taxon>Aristaeella</taxon>
    </lineage>
</organism>
<name>A0AC61MVW4_9FIRM</name>
<dbReference type="EMBL" id="CP068393">
    <property type="protein sequence ID" value="QUC66547.1"/>
    <property type="molecule type" value="Genomic_DNA"/>
</dbReference>
<dbReference type="Proteomes" id="UP000682782">
    <property type="component" value="Chromosome"/>
</dbReference>
<evidence type="ECO:0000313" key="1">
    <source>
        <dbReference type="EMBL" id="QUC66547.1"/>
    </source>
</evidence>
<reference evidence="1" key="1">
    <citation type="submission" date="2021-01" db="EMBL/GenBank/DDBJ databases">
        <title>Complete genome sequence of Clostridiales bacterium R-7.</title>
        <authorList>
            <person name="Mahoney-Kurpe S.C."/>
            <person name="Palevich N."/>
            <person name="Koike S."/>
            <person name="Moon C.D."/>
            <person name="Attwood G.T."/>
        </authorList>
    </citation>
    <scope>NUCLEOTIDE SEQUENCE</scope>
    <source>
        <strain evidence="1">R-7</strain>
    </source>
</reference>
<protein>
    <submittedName>
        <fullName evidence="1">GNAT family N-acetyltransferase</fullName>
    </submittedName>
</protein>